<name>A0ABU1XS85_9NOCA</name>
<evidence type="ECO:0000313" key="1">
    <source>
        <dbReference type="EMBL" id="MDR7172827.1"/>
    </source>
</evidence>
<protein>
    <submittedName>
        <fullName evidence="1">Uncharacterized protein</fullName>
    </submittedName>
</protein>
<accession>A0ABU1XS85</accession>
<dbReference type="EMBL" id="JAVDWW010000014">
    <property type="protein sequence ID" value="MDR7172827.1"/>
    <property type="molecule type" value="Genomic_DNA"/>
</dbReference>
<comment type="caution">
    <text evidence="1">The sequence shown here is derived from an EMBL/GenBank/DDBJ whole genome shotgun (WGS) entry which is preliminary data.</text>
</comment>
<reference evidence="1 2" key="1">
    <citation type="submission" date="2023-07" db="EMBL/GenBank/DDBJ databases">
        <title>Sorghum-associated microbial communities from plants grown in Nebraska, USA.</title>
        <authorList>
            <person name="Schachtman D."/>
        </authorList>
    </citation>
    <scope>NUCLEOTIDE SEQUENCE [LARGE SCALE GENOMIC DNA]</scope>
    <source>
        <strain evidence="1 2">4272</strain>
    </source>
</reference>
<gene>
    <name evidence="1" type="ORF">J2W56_006593</name>
</gene>
<proteinExistence type="predicted"/>
<sequence length="60" mass="6341">MTELSRVIKNWPEPSTVKTSVDPEAAPARVVTPAALVVEPTRDDGLSIGIGGRPTCAFVH</sequence>
<dbReference type="Proteomes" id="UP001251217">
    <property type="component" value="Unassembled WGS sequence"/>
</dbReference>
<evidence type="ECO:0000313" key="2">
    <source>
        <dbReference type="Proteomes" id="UP001251217"/>
    </source>
</evidence>
<organism evidence="1 2">
    <name type="scientific">Nocardia kruczakiae</name>
    <dbReference type="NCBI Taxonomy" id="261477"/>
    <lineage>
        <taxon>Bacteria</taxon>
        <taxon>Bacillati</taxon>
        <taxon>Actinomycetota</taxon>
        <taxon>Actinomycetes</taxon>
        <taxon>Mycobacteriales</taxon>
        <taxon>Nocardiaceae</taxon>
        <taxon>Nocardia</taxon>
    </lineage>
</organism>
<keyword evidence="2" id="KW-1185">Reference proteome</keyword>
<dbReference type="RefSeq" id="WP_245660990.1">
    <property type="nucleotide sequence ID" value="NZ_JAVDWW010000014.1"/>
</dbReference>